<dbReference type="AlphaFoldDB" id="R9PLB9"/>
<evidence type="ECO:0000313" key="8">
    <source>
        <dbReference type="EMBL" id="GAD02063.1"/>
    </source>
</evidence>
<feature type="transmembrane region" description="Helical" evidence="7">
    <location>
        <begin position="57"/>
        <end position="74"/>
    </location>
</feature>
<comment type="caution">
    <text evidence="8">The sequence shown here is derived from an EMBL/GenBank/DDBJ whole genome shotgun (WGS) entry which is preliminary data.</text>
</comment>
<sequence>MSVASIKAIKVAISLSLTIVLALSFGWEKPYWAAIAVVVMATTESFSHALHKARQRVIGTASGVVLGFALLALFGQQRELFLLSELILGGIAAYMSARSKYAYVYKMAFIVAVIVSLASGLSQSLSFNLAVLRVQETILGVVVYSLVFSLLWPEEKDPKTLPKQVLLSQAEGSLRAIKFVVVTLVSWMLWIYLPMPGGFMFPLIAATMGLSIIEFPYHYLNKILGLVYVWACIVLTQYVFVLPLLDNAWQLGTFYFVNTFAVWRLFPKDNQVPMRILGGQFLVLLTMNAQHLRPVFDINASLQMLLFLSLILIIVRFVIHFVDTFFSTTMLPEAK</sequence>
<feature type="transmembrane region" description="Helical" evidence="7">
    <location>
        <begin position="199"/>
        <end position="217"/>
    </location>
</feature>
<accession>R9PLB9</accession>
<evidence type="ECO:0000256" key="2">
    <source>
        <dbReference type="ARBA" id="ARBA00022448"/>
    </source>
</evidence>
<evidence type="ECO:0000313" key="9">
    <source>
        <dbReference type="Proteomes" id="UP000014461"/>
    </source>
</evidence>
<dbReference type="Pfam" id="PF04632">
    <property type="entry name" value="FUSC"/>
    <property type="match status" value="1"/>
</dbReference>
<feature type="transmembrane region" description="Helical" evidence="7">
    <location>
        <begin position="109"/>
        <end position="131"/>
    </location>
</feature>
<dbReference type="Proteomes" id="UP000014461">
    <property type="component" value="Unassembled WGS sequence"/>
</dbReference>
<feature type="transmembrane region" description="Helical" evidence="7">
    <location>
        <begin position="174"/>
        <end position="193"/>
    </location>
</feature>
<evidence type="ECO:0000256" key="4">
    <source>
        <dbReference type="ARBA" id="ARBA00022692"/>
    </source>
</evidence>
<feature type="transmembrane region" description="Helical" evidence="7">
    <location>
        <begin position="224"/>
        <end position="242"/>
    </location>
</feature>
<dbReference type="EMBL" id="BARX01000013">
    <property type="protein sequence ID" value="GAD02063.1"/>
    <property type="molecule type" value="Genomic_DNA"/>
</dbReference>
<feature type="transmembrane region" description="Helical" evidence="7">
    <location>
        <begin position="7"/>
        <end position="25"/>
    </location>
</feature>
<comment type="subcellular location">
    <subcellularLocation>
        <location evidence="1">Cell membrane</location>
        <topology evidence="1">Multi-pass membrane protein</topology>
    </subcellularLocation>
</comment>
<dbReference type="GO" id="GO:0022857">
    <property type="term" value="F:transmembrane transporter activity"/>
    <property type="evidence" value="ECO:0007669"/>
    <property type="project" value="InterPro"/>
</dbReference>
<dbReference type="GO" id="GO:0005886">
    <property type="term" value="C:plasma membrane"/>
    <property type="evidence" value="ECO:0007669"/>
    <property type="project" value="UniProtKB-SubCell"/>
</dbReference>
<dbReference type="PANTHER" id="PTHR30509">
    <property type="entry name" value="P-HYDROXYBENZOIC ACID EFFLUX PUMP SUBUNIT-RELATED"/>
    <property type="match status" value="1"/>
</dbReference>
<evidence type="ECO:0000256" key="1">
    <source>
        <dbReference type="ARBA" id="ARBA00004651"/>
    </source>
</evidence>
<evidence type="ECO:0000256" key="5">
    <source>
        <dbReference type="ARBA" id="ARBA00022989"/>
    </source>
</evidence>
<reference evidence="8" key="1">
    <citation type="journal article" date="2013" name="Genome Announc.">
        <title>Draft Genome Sequence of Agarivorans albus Strain MKT 106T, an Agarolytic Marine Bacterium.</title>
        <authorList>
            <person name="Yasuike M."/>
            <person name="Nakamura Y."/>
            <person name="Kai W."/>
            <person name="Fujiwara A."/>
            <person name="Fukui Y."/>
            <person name="Satomi M."/>
            <person name="Sano M."/>
        </authorList>
    </citation>
    <scope>NUCLEOTIDE SEQUENCE [LARGE SCALE GENOMIC DNA]</scope>
</reference>
<feature type="transmembrane region" description="Helical" evidence="7">
    <location>
        <begin position="137"/>
        <end position="153"/>
    </location>
</feature>
<protein>
    <submittedName>
        <fullName evidence="8">Uncharacterized protein</fullName>
    </submittedName>
</protein>
<dbReference type="STRING" id="1331007.AALB_2143"/>
<keyword evidence="3" id="KW-1003">Cell membrane</keyword>
<feature type="transmembrane region" description="Helical" evidence="7">
    <location>
        <begin position="31"/>
        <end position="50"/>
    </location>
</feature>
<feature type="transmembrane region" description="Helical" evidence="7">
    <location>
        <begin position="80"/>
        <end position="97"/>
    </location>
</feature>
<feature type="transmembrane region" description="Helical" evidence="7">
    <location>
        <begin position="304"/>
        <end position="326"/>
    </location>
</feature>
<keyword evidence="6 7" id="KW-0472">Membrane</keyword>
<gene>
    <name evidence="8" type="ORF">AALB_2143</name>
</gene>
<feature type="transmembrane region" description="Helical" evidence="7">
    <location>
        <begin position="248"/>
        <end position="266"/>
    </location>
</feature>
<dbReference type="OrthoDB" id="5750541at2"/>
<evidence type="ECO:0000256" key="6">
    <source>
        <dbReference type="ARBA" id="ARBA00023136"/>
    </source>
</evidence>
<keyword evidence="9" id="KW-1185">Reference proteome</keyword>
<keyword evidence="4 7" id="KW-0812">Transmembrane</keyword>
<organism evidence="8 9">
    <name type="scientific">Agarivorans albus MKT 106</name>
    <dbReference type="NCBI Taxonomy" id="1331007"/>
    <lineage>
        <taxon>Bacteria</taxon>
        <taxon>Pseudomonadati</taxon>
        <taxon>Pseudomonadota</taxon>
        <taxon>Gammaproteobacteria</taxon>
        <taxon>Alteromonadales</taxon>
        <taxon>Alteromonadaceae</taxon>
        <taxon>Agarivorans</taxon>
    </lineage>
</organism>
<dbReference type="RefSeq" id="WP_016401831.1">
    <property type="nucleotide sequence ID" value="NZ_BARX01000013.1"/>
</dbReference>
<proteinExistence type="predicted"/>
<name>R9PLB9_AGAAL</name>
<keyword evidence="2" id="KW-0813">Transport</keyword>
<dbReference type="PANTHER" id="PTHR30509:SF9">
    <property type="entry name" value="MULTIDRUG RESISTANCE PROTEIN MDTO"/>
    <property type="match status" value="1"/>
</dbReference>
<keyword evidence="5 7" id="KW-1133">Transmembrane helix</keyword>
<dbReference type="InterPro" id="IPR006726">
    <property type="entry name" value="PHBA_efflux_AaeB/fusaric-R"/>
</dbReference>
<evidence type="ECO:0000256" key="7">
    <source>
        <dbReference type="SAM" id="Phobius"/>
    </source>
</evidence>
<evidence type="ECO:0000256" key="3">
    <source>
        <dbReference type="ARBA" id="ARBA00022475"/>
    </source>
</evidence>